<comment type="caution">
    <text evidence="3">The sequence shown here is derived from an EMBL/GenBank/DDBJ whole genome shotgun (WGS) entry which is preliminary data.</text>
</comment>
<feature type="transmembrane region" description="Helical" evidence="2">
    <location>
        <begin position="54"/>
        <end position="82"/>
    </location>
</feature>
<keyword evidence="2" id="KW-1133">Transmembrane helix</keyword>
<feature type="region of interest" description="Disordered" evidence="1">
    <location>
        <begin position="141"/>
        <end position="160"/>
    </location>
</feature>
<reference evidence="3 4" key="1">
    <citation type="journal article" date="2023" name="Arcadia Sci">
        <title>De novo assembly of a long-read Amblyomma americanum tick genome.</title>
        <authorList>
            <person name="Chou S."/>
            <person name="Poskanzer K.E."/>
            <person name="Rollins M."/>
            <person name="Thuy-Boun P.S."/>
        </authorList>
    </citation>
    <scope>NUCLEOTIDE SEQUENCE [LARGE SCALE GENOMIC DNA]</scope>
    <source>
        <strain evidence="3">F_SG_1</strain>
        <tissue evidence="3">Salivary glands</tissue>
    </source>
</reference>
<keyword evidence="2" id="KW-0812">Transmembrane</keyword>
<feature type="transmembrane region" description="Helical" evidence="2">
    <location>
        <begin position="12"/>
        <end position="33"/>
    </location>
</feature>
<name>A0AAQ4EHU0_AMBAM</name>
<gene>
    <name evidence="3" type="ORF">V5799_011246</name>
</gene>
<evidence type="ECO:0000256" key="2">
    <source>
        <dbReference type="SAM" id="Phobius"/>
    </source>
</evidence>
<dbReference type="EMBL" id="JARKHS020015692">
    <property type="protein sequence ID" value="KAK8774218.1"/>
    <property type="molecule type" value="Genomic_DNA"/>
</dbReference>
<protein>
    <submittedName>
        <fullName evidence="3">Uncharacterized protein</fullName>
    </submittedName>
</protein>
<keyword evidence="2" id="KW-0472">Membrane</keyword>
<dbReference type="AlphaFoldDB" id="A0AAQ4EHU0"/>
<dbReference type="Proteomes" id="UP001321473">
    <property type="component" value="Unassembled WGS sequence"/>
</dbReference>
<feature type="region of interest" description="Disordered" evidence="1">
    <location>
        <begin position="185"/>
        <end position="212"/>
    </location>
</feature>
<accession>A0AAQ4EHU0</accession>
<proteinExistence type="predicted"/>
<organism evidence="3 4">
    <name type="scientific">Amblyomma americanum</name>
    <name type="common">Lone star tick</name>
    <dbReference type="NCBI Taxonomy" id="6943"/>
    <lineage>
        <taxon>Eukaryota</taxon>
        <taxon>Metazoa</taxon>
        <taxon>Ecdysozoa</taxon>
        <taxon>Arthropoda</taxon>
        <taxon>Chelicerata</taxon>
        <taxon>Arachnida</taxon>
        <taxon>Acari</taxon>
        <taxon>Parasitiformes</taxon>
        <taxon>Ixodida</taxon>
        <taxon>Ixodoidea</taxon>
        <taxon>Ixodidae</taxon>
        <taxon>Amblyomminae</taxon>
        <taxon>Amblyomma</taxon>
    </lineage>
</organism>
<feature type="compositionally biased region" description="Basic and acidic residues" evidence="1">
    <location>
        <begin position="146"/>
        <end position="158"/>
    </location>
</feature>
<evidence type="ECO:0000313" key="4">
    <source>
        <dbReference type="Proteomes" id="UP001321473"/>
    </source>
</evidence>
<evidence type="ECO:0000313" key="3">
    <source>
        <dbReference type="EMBL" id="KAK8774218.1"/>
    </source>
</evidence>
<sequence>MYSAWQRVLAASQVDVLIVALLLFLVVVVDAWSELVRSLAQGVCARFGLRRRTLFVGVCLCSFVSAWLFSAAVASVALLYLLDRICVTIFKKNMDRPPDVARCSLRRPSQLEWSSERPVRADDEALFDRLAQVVLSMKKPKRSEHRLKTGTESEDKDAVVNQGSSAAALTPVSIVNTSPEVHRQIPEATSSSDDVELTDAGKPQRNGKNKKARFGLWRLQWSKKRAPVNPQVSY</sequence>
<keyword evidence="4" id="KW-1185">Reference proteome</keyword>
<evidence type="ECO:0000256" key="1">
    <source>
        <dbReference type="SAM" id="MobiDB-lite"/>
    </source>
</evidence>